<proteinExistence type="inferred from homology"/>
<dbReference type="GO" id="GO:0001522">
    <property type="term" value="P:pseudouridine synthesis"/>
    <property type="evidence" value="ECO:0007669"/>
    <property type="project" value="InterPro"/>
</dbReference>
<evidence type="ECO:0000256" key="1">
    <source>
        <dbReference type="ARBA" id="ARBA00000073"/>
    </source>
</evidence>
<dbReference type="CDD" id="cd02869">
    <property type="entry name" value="PseudoU_synth_RluA_like"/>
    <property type="match status" value="1"/>
</dbReference>
<organism evidence="7 8">
    <name type="scientific">Sutcliffiella cohnii</name>
    <dbReference type="NCBI Taxonomy" id="33932"/>
    <lineage>
        <taxon>Bacteria</taxon>
        <taxon>Bacillati</taxon>
        <taxon>Bacillota</taxon>
        <taxon>Bacilli</taxon>
        <taxon>Bacillales</taxon>
        <taxon>Bacillaceae</taxon>
        <taxon>Sutcliffiella</taxon>
    </lineage>
</organism>
<dbReference type="KEGG" id="bcoh:BC6307_01885"/>
<accession>A0A223KKV6</accession>
<dbReference type="GO" id="GO:0003723">
    <property type="term" value="F:RNA binding"/>
    <property type="evidence" value="ECO:0007669"/>
    <property type="project" value="InterPro"/>
</dbReference>
<dbReference type="STRING" id="1314751.GCA_001591425_02710"/>
<dbReference type="PANTHER" id="PTHR21600:SF83">
    <property type="entry name" value="PSEUDOURIDYLATE SYNTHASE RPUSD4, MITOCHONDRIAL"/>
    <property type="match status" value="1"/>
</dbReference>
<feature type="domain" description="Pseudouridine synthase RsuA/RluA-like" evidence="6">
    <location>
        <begin position="11"/>
        <end position="167"/>
    </location>
</feature>
<dbReference type="RefSeq" id="WP_066417046.1">
    <property type="nucleotide sequence ID" value="NZ_CP018866.1"/>
</dbReference>
<comment type="catalytic activity">
    <reaction evidence="1">
        <text>a uridine in RNA = a pseudouridine in RNA</text>
        <dbReference type="Rhea" id="RHEA:48348"/>
        <dbReference type="Rhea" id="RHEA-COMP:12068"/>
        <dbReference type="Rhea" id="RHEA-COMP:12069"/>
        <dbReference type="ChEBI" id="CHEBI:65314"/>
        <dbReference type="ChEBI" id="CHEBI:65315"/>
    </reaction>
</comment>
<dbReference type="InterPro" id="IPR020103">
    <property type="entry name" value="PsdUridine_synth_cat_dom_sf"/>
</dbReference>
<dbReference type="GO" id="GO:0006396">
    <property type="term" value="P:RNA processing"/>
    <property type="evidence" value="ECO:0007669"/>
    <property type="project" value="UniProtKB-ARBA"/>
</dbReference>
<evidence type="ECO:0000256" key="4">
    <source>
        <dbReference type="ARBA" id="ARBA00031870"/>
    </source>
</evidence>
<dbReference type="PANTHER" id="PTHR21600">
    <property type="entry name" value="MITOCHONDRIAL RNA PSEUDOURIDINE SYNTHASE"/>
    <property type="match status" value="1"/>
</dbReference>
<dbReference type="Proteomes" id="UP000215224">
    <property type="component" value="Chromosome"/>
</dbReference>
<gene>
    <name evidence="7" type="ORF">BC6307_01885</name>
</gene>
<protein>
    <recommendedName>
        <fullName evidence="4">RNA pseudouridylate synthase</fullName>
    </recommendedName>
    <alternativeName>
        <fullName evidence="5">RNA-uridine isomerase</fullName>
    </alternativeName>
</protein>
<dbReference type="GO" id="GO:0140098">
    <property type="term" value="F:catalytic activity, acting on RNA"/>
    <property type="evidence" value="ECO:0007669"/>
    <property type="project" value="UniProtKB-ARBA"/>
</dbReference>
<sequence>MIISILLEDNHLLLVEKPINIPVQADSSGDADLLTMLKEDLKIRYSKPGKVYLGLVHRLDRPVGGVMVFAKTSKAASRLADMFRRHVIERNYLAVVHGKPNKKRGQLVHYLHKDNRKNKVSVVSPNYPKAKKAVLDYEVLDSKKGFSLLSVNLHTGRPHQIRVQLSAMGNPIFGDQKYGEQLNKTGQQLALWAHSISFEHPVKKEPLTVCSFPPYNYPWDLMKDPYLKEPVIT</sequence>
<evidence type="ECO:0000313" key="7">
    <source>
        <dbReference type="EMBL" id="AST90120.1"/>
    </source>
</evidence>
<dbReference type="Gene3D" id="3.30.2350.10">
    <property type="entry name" value="Pseudouridine synthase"/>
    <property type="match status" value="1"/>
</dbReference>
<dbReference type="EMBL" id="CP018866">
    <property type="protein sequence ID" value="AST90120.1"/>
    <property type="molecule type" value="Genomic_DNA"/>
</dbReference>
<comment type="similarity">
    <text evidence="2">Belongs to the pseudouridine synthase RluA family.</text>
</comment>
<reference evidence="7 8" key="1">
    <citation type="submission" date="2016-12" db="EMBL/GenBank/DDBJ databases">
        <title>The whole genome sequencing and assembly of Bacillus cohnii DSM 6307T strain.</title>
        <authorList>
            <person name="Lee Y.-J."/>
            <person name="Yi H."/>
            <person name="Bahn Y.-S."/>
            <person name="Kim J.F."/>
            <person name="Lee D.-W."/>
        </authorList>
    </citation>
    <scope>NUCLEOTIDE SEQUENCE [LARGE SCALE GENOMIC DNA]</scope>
    <source>
        <strain evidence="7 8">DSM 6307</strain>
    </source>
</reference>
<evidence type="ECO:0000256" key="3">
    <source>
        <dbReference type="ARBA" id="ARBA00023235"/>
    </source>
</evidence>
<dbReference type="InterPro" id="IPR006145">
    <property type="entry name" value="PsdUridine_synth_RsuA/RluA"/>
</dbReference>
<evidence type="ECO:0000256" key="2">
    <source>
        <dbReference type="ARBA" id="ARBA00010876"/>
    </source>
</evidence>
<evidence type="ECO:0000313" key="8">
    <source>
        <dbReference type="Proteomes" id="UP000215224"/>
    </source>
</evidence>
<name>A0A223KKV6_9BACI</name>
<keyword evidence="3" id="KW-0413">Isomerase</keyword>
<keyword evidence="8" id="KW-1185">Reference proteome</keyword>
<dbReference type="AlphaFoldDB" id="A0A223KKV6"/>
<dbReference type="InterPro" id="IPR050188">
    <property type="entry name" value="RluA_PseudoU_synthase"/>
</dbReference>
<dbReference type="GO" id="GO:0009982">
    <property type="term" value="F:pseudouridine synthase activity"/>
    <property type="evidence" value="ECO:0007669"/>
    <property type="project" value="InterPro"/>
</dbReference>
<dbReference type="Pfam" id="PF00849">
    <property type="entry name" value="PseudoU_synth_2"/>
    <property type="match status" value="1"/>
</dbReference>
<evidence type="ECO:0000259" key="6">
    <source>
        <dbReference type="Pfam" id="PF00849"/>
    </source>
</evidence>
<evidence type="ECO:0000256" key="5">
    <source>
        <dbReference type="ARBA" id="ARBA00033164"/>
    </source>
</evidence>
<dbReference type="SUPFAM" id="SSF55120">
    <property type="entry name" value="Pseudouridine synthase"/>
    <property type="match status" value="1"/>
</dbReference>